<feature type="coiled-coil region" evidence="1">
    <location>
        <begin position="19"/>
        <end position="67"/>
    </location>
</feature>
<evidence type="ECO:0000256" key="1">
    <source>
        <dbReference type="SAM" id="Coils"/>
    </source>
</evidence>
<dbReference type="Proteomes" id="UP001431209">
    <property type="component" value="Unassembled WGS sequence"/>
</dbReference>
<accession>A0AAW2YWT2</accession>
<proteinExistence type="predicted"/>
<keyword evidence="1" id="KW-0175">Coiled coil</keyword>
<comment type="caution">
    <text evidence="2">The sequence shown here is derived from an EMBL/GenBank/DDBJ whole genome shotgun (WGS) entry which is preliminary data.</text>
</comment>
<keyword evidence="3" id="KW-1185">Reference proteome</keyword>
<name>A0AAW2YWT2_9EUKA</name>
<dbReference type="AlphaFoldDB" id="A0AAW2YWT2"/>
<sequence>MEDFAKRLEDLEKNGRLERRAIEERLDLVERDYSVLKNDYSKLMTENSNLSQRVDILEYENGELRQNLQIQETRKYKVLRLLYKFLVDNPRATLHNGALILARLQELYDYSSTVRHPMIHYNNYKSREDTVESLFKKNPYQGNDAELNERVTNISMISEYPQIYEADAQTVLKIFDDAKSAAGDLNPNDFTLYSEYAKECIVRLLRT</sequence>
<gene>
    <name evidence="2" type="ORF">AKO1_012666</name>
</gene>
<protein>
    <submittedName>
        <fullName evidence="2">Uncharacterized protein</fullName>
    </submittedName>
</protein>
<reference evidence="2 3" key="1">
    <citation type="submission" date="2024-03" db="EMBL/GenBank/DDBJ databases">
        <title>The Acrasis kona genome and developmental transcriptomes reveal deep origins of eukaryotic multicellular pathways.</title>
        <authorList>
            <person name="Sheikh S."/>
            <person name="Fu C.-J."/>
            <person name="Brown M.W."/>
            <person name="Baldauf S.L."/>
        </authorList>
    </citation>
    <scope>NUCLEOTIDE SEQUENCE [LARGE SCALE GENOMIC DNA]</scope>
    <source>
        <strain evidence="2 3">ATCC MYA-3509</strain>
    </source>
</reference>
<evidence type="ECO:0000313" key="3">
    <source>
        <dbReference type="Proteomes" id="UP001431209"/>
    </source>
</evidence>
<dbReference type="EMBL" id="JAOPGA020000762">
    <property type="protein sequence ID" value="KAL0481381.1"/>
    <property type="molecule type" value="Genomic_DNA"/>
</dbReference>
<organism evidence="2 3">
    <name type="scientific">Acrasis kona</name>
    <dbReference type="NCBI Taxonomy" id="1008807"/>
    <lineage>
        <taxon>Eukaryota</taxon>
        <taxon>Discoba</taxon>
        <taxon>Heterolobosea</taxon>
        <taxon>Tetramitia</taxon>
        <taxon>Eutetramitia</taxon>
        <taxon>Acrasidae</taxon>
        <taxon>Acrasis</taxon>
    </lineage>
</organism>
<evidence type="ECO:0000313" key="2">
    <source>
        <dbReference type="EMBL" id="KAL0481381.1"/>
    </source>
</evidence>